<evidence type="ECO:0000313" key="2">
    <source>
        <dbReference type="Proteomes" id="UP000294723"/>
    </source>
</evidence>
<comment type="caution">
    <text evidence="1">The sequence shown here is derived from an EMBL/GenBank/DDBJ whole genome shotgun (WGS) entry which is preliminary data.</text>
</comment>
<keyword evidence="2" id="KW-1185">Reference proteome</keyword>
<dbReference type="GO" id="GO:0016811">
    <property type="term" value="F:hydrolase activity, acting on carbon-nitrogen (but not peptide) bonds, in linear amides"/>
    <property type="evidence" value="ECO:0007669"/>
    <property type="project" value="InterPro"/>
</dbReference>
<dbReference type="PANTHER" id="PTHR31891">
    <property type="entry name" value="FORMAMIDASE C869.04-RELATED"/>
    <property type="match status" value="1"/>
</dbReference>
<dbReference type="AlphaFoldDB" id="A0A4R5BR45"/>
<protein>
    <submittedName>
        <fullName evidence="1">Acetamidase</fullName>
    </submittedName>
</protein>
<reference evidence="1 2" key="1">
    <citation type="submission" date="2019-03" db="EMBL/GenBank/DDBJ databases">
        <title>Draft genome sequences of novel Actinobacteria.</title>
        <authorList>
            <person name="Sahin N."/>
            <person name="Ay H."/>
            <person name="Saygin H."/>
        </authorList>
    </citation>
    <scope>NUCLEOTIDE SEQUENCE [LARGE SCALE GENOMIC DNA]</scope>
    <source>
        <strain evidence="1 2">5K548</strain>
    </source>
</reference>
<dbReference type="PANTHER" id="PTHR31891:SF1">
    <property type="entry name" value="FORMAMIDASE C869.04-RELATED"/>
    <property type="match status" value="1"/>
</dbReference>
<name>A0A4R5BR45_9PSEU</name>
<dbReference type="Pfam" id="PF03069">
    <property type="entry name" value="FmdA_AmdA"/>
    <property type="match status" value="2"/>
</dbReference>
<sequence>MGVPGAEVVVGSFEVRAEAGSVVDVFSRDTAPVLTVEAGDVVTVESLDSSGFLRRHEVPGDQQPVMLAERRGHCLTGPVAVRGAKPGMVLAVHFEELTPAGWGWTATAGKDDWLMRRLRVDHAERTWLLWELDGGTGTDQHGHTVRLAPFLGVVGMPPEEPGEHSTIPPRSEGGGNIDCRELVAGSTLYLPVTVPDALLLLGDGHARQGDGEVGGTAIECGMTTRVRLDLVVDRPVPGIHAETPAGLVTFGFDADLNEATATALSAMVDWLQIEQALDRGAALALASATVDMRITQIANQAWGVHAVLPTGVLG</sequence>
<accession>A0A4R5BR45</accession>
<proteinExistence type="predicted"/>
<dbReference type="EMBL" id="SMLA01000017">
    <property type="protein sequence ID" value="TDD88449.1"/>
    <property type="molecule type" value="Genomic_DNA"/>
</dbReference>
<organism evidence="1 2">
    <name type="scientific">Saccharopolyspora karakumensis</name>
    <dbReference type="NCBI Taxonomy" id="2530386"/>
    <lineage>
        <taxon>Bacteria</taxon>
        <taxon>Bacillati</taxon>
        <taxon>Actinomycetota</taxon>
        <taxon>Actinomycetes</taxon>
        <taxon>Pseudonocardiales</taxon>
        <taxon>Pseudonocardiaceae</taxon>
        <taxon>Saccharopolyspora</taxon>
    </lineage>
</organism>
<dbReference type="Gene3D" id="3.10.28.20">
    <property type="entry name" value="Acetamidase/Formamidase-like domains"/>
    <property type="match status" value="1"/>
</dbReference>
<dbReference type="InterPro" id="IPR004304">
    <property type="entry name" value="FmdA_AmdA"/>
</dbReference>
<dbReference type="Proteomes" id="UP000294723">
    <property type="component" value="Unassembled WGS sequence"/>
</dbReference>
<gene>
    <name evidence="1" type="ORF">E1202_14185</name>
</gene>
<evidence type="ECO:0000313" key="1">
    <source>
        <dbReference type="EMBL" id="TDD88449.1"/>
    </source>
</evidence>
<dbReference type="SUPFAM" id="SSF141130">
    <property type="entry name" value="Acetamidase/Formamidase-like"/>
    <property type="match status" value="1"/>
</dbReference>
<dbReference type="Gene3D" id="2.60.120.580">
    <property type="entry name" value="Acetamidase/Formamidase-like domains"/>
    <property type="match status" value="2"/>
</dbReference>